<evidence type="ECO:0000313" key="18">
    <source>
        <dbReference type="Ensembl" id="ENSLLEP00000047798.1"/>
    </source>
</evidence>
<evidence type="ECO:0000256" key="13">
    <source>
        <dbReference type="ARBA" id="ARBA00063687"/>
    </source>
</evidence>
<evidence type="ECO:0000259" key="17">
    <source>
        <dbReference type="PROSITE" id="PS51214"/>
    </source>
</evidence>
<feature type="repeat" description="ARM" evidence="15">
    <location>
        <begin position="107"/>
        <end position="150"/>
    </location>
</feature>
<feature type="region of interest" description="Disordered" evidence="16">
    <location>
        <begin position="47"/>
        <end position="69"/>
    </location>
</feature>
<dbReference type="Proteomes" id="UP000694569">
    <property type="component" value="Unplaced"/>
</dbReference>
<dbReference type="SUPFAM" id="SSF48371">
    <property type="entry name" value="ARM repeat"/>
    <property type="match status" value="1"/>
</dbReference>
<evidence type="ECO:0000256" key="7">
    <source>
        <dbReference type="ARBA" id="ARBA00022737"/>
    </source>
</evidence>
<dbReference type="GO" id="GO:1903902">
    <property type="term" value="P:positive regulation of viral life cycle"/>
    <property type="evidence" value="ECO:0007669"/>
    <property type="project" value="UniProtKB-ARBA"/>
</dbReference>
<dbReference type="AlphaFoldDB" id="A0A8C5R569"/>
<dbReference type="Ensembl" id="ENSLLET00000049672.1">
    <property type="protein sequence ID" value="ENSLLEP00000047798.1"/>
    <property type="gene ID" value="ENSLLEG00000030005.1"/>
</dbReference>
<evidence type="ECO:0000256" key="3">
    <source>
        <dbReference type="ARBA" id="ARBA00010394"/>
    </source>
</evidence>
<keyword evidence="4 14" id="KW-0813">Transport</keyword>
<dbReference type="SMART" id="SM00185">
    <property type="entry name" value="ARM"/>
    <property type="match status" value="8"/>
</dbReference>
<evidence type="ECO:0000256" key="9">
    <source>
        <dbReference type="ARBA" id="ARBA00022927"/>
    </source>
</evidence>
<feature type="repeat" description="ARM" evidence="15">
    <location>
        <begin position="150"/>
        <end position="192"/>
    </location>
</feature>
<reference evidence="18" key="1">
    <citation type="submission" date="2025-08" db="UniProtKB">
        <authorList>
            <consortium name="Ensembl"/>
        </authorList>
    </citation>
    <scope>IDENTIFICATION</scope>
</reference>
<protein>
    <recommendedName>
        <fullName evidence="14">Importin subunit alpha</fullName>
    </recommendedName>
</protein>
<organism evidence="18 19">
    <name type="scientific">Leptobrachium leishanense</name>
    <name type="common">Leishan spiny toad</name>
    <dbReference type="NCBI Taxonomy" id="445787"/>
    <lineage>
        <taxon>Eukaryota</taxon>
        <taxon>Metazoa</taxon>
        <taxon>Chordata</taxon>
        <taxon>Craniata</taxon>
        <taxon>Vertebrata</taxon>
        <taxon>Euteleostomi</taxon>
        <taxon>Amphibia</taxon>
        <taxon>Batrachia</taxon>
        <taxon>Anura</taxon>
        <taxon>Pelobatoidea</taxon>
        <taxon>Megophryidae</taxon>
        <taxon>Leptobrachium</taxon>
    </lineage>
</organism>
<evidence type="ECO:0000256" key="12">
    <source>
        <dbReference type="ARBA" id="ARBA00054240"/>
    </source>
</evidence>
<evidence type="ECO:0000313" key="19">
    <source>
        <dbReference type="Proteomes" id="UP000694569"/>
    </source>
</evidence>
<accession>A0A8C5R569</accession>
<feature type="domain" description="IBB" evidence="17">
    <location>
        <begin position="1"/>
        <end position="58"/>
    </location>
</feature>
<dbReference type="Gene3D" id="1.20.5.690">
    <property type="entry name" value="Importin-alpha, importin-beta-binding domain"/>
    <property type="match status" value="1"/>
</dbReference>
<dbReference type="FunFam" id="1.20.5.690:FF:000005">
    <property type="entry name" value="Importin subunit alpha"/>
    <property type="match status" value="1"/>
</dbReference>
<dbReference type="GeneTree" id="ENSGT01050000244891"/>
<keyword evidence="6" id="KW-0597">Phosphoprotein</keyword>
<dbReference type="GO" id="GO:0006606">
    <property type="term" value="P:protein import into nucleus"/>
    <property type="evidence" value="ECO:0007669"/>
    <property type="project" value="InterPro"/>
</dbReference>
<evidence type="ECO:0000256" key="10">
    <source>
        <dbReference type="ARBA" id="ARBA00022990"/>
    </source>
</evidence>
<dbReference type="PIRSF" id="PIRSF005673">
    <property type="entry name" value="Importin_alpha"/>
    <property type="match status" value="1"/>
</dbReference>
<dbReference type="InterPro" id="IPR036975">
    <property type="entry name" value="Importin-a_IBB_sf"/>
</dbReference>
<dbReference type="GO" id="GO:0061608">
    <property type="term" value="F:nuclear import signal receptor activity"/>
    <property type="evidence" value="ECO:0007669"/>
    <property type="project" value="InterPro"/>
</dbReference>
<comment type="subcellular location">
    <subcellularLocation>
        <location evidence="2">Cytoplasm</location>
    </subcellularLocation>
    <subcellularLocation>
        <location evidence="1">Nucleus</location>
    </subcellularLocation>
</comment>
<proteinExistence type="inferred from homology"/>
<comment type="similarity">
    <text evidence="3 14">Belongs to the importin alpha family.</text>
</comment>
<dbReference type="Pfam" id="PF00514">
    <property type="entry name" value="Arm"/>
    <property type="match status" value="8"/>
</dbReference>
<evidence type="ECO:0000256" key="6">
    <source>
        <dbReference type="ARBA" id="ARBA00022553"/>
    </source>
</evidence>
<comment type="subunit">
    <text evidence="13">Forms a complex with importin subunit beta-1.</text>
</comment>
<dbReference type="GO" id="GO:0075506">
    <property type="term" value="P:entry of viral genome into host nucleus through nuclear pore complex via importin"/>
    <property type="evidence" value="ECO:0007669"/>
    <property type="project" value="UniProtKB-ARBA"/>
</dbReference>
<evidence type="ECO:0000256" key="14">
    <source>
        <dbReference type="PIRNR" id="PIRNR005673"/>
    </source>
</evidence>
<dbReference type="PROSITE" id="PS51214">
    <property type="entry name" value="IBB"/>
    <property type="match status" value="1"/>
</dbReference>
<dbReference type="Gene3D" id="1.25.10.10">
    <property type="entry name" value="Leucine-rich Repeat Variant"/>
    <property type="match status" value="1"/>
</dbReference>
<dbReference type="InterPro" id="IPR032413">
    <property type="entry name" value="Arm_3"/>
</dbReference>
<keyword evidence="9 14" id="KW-0653">Protein transport</keyword>
<keyword evidence="11" id="KW-0539">Nucleus</keyword>
<evidence type="ECO:0000256" key="2">
    <source>
        <dbReference type="ARBA" id="ARBA00004496"/>
    </source>
</evidence>
<keyword evidence="7" id="KW-0677">Repeat</keyword>
<dbReference type="GO" id="GO:0005654">
    <property type="term" value="C:nucleoplasm"/>
    <property type="evidence" value="ECO:0007669"/>
    <property type="project" value="UniProtKB-ARBA"/>
</dbReference>
<dbReference type="InterPro" id="IPR011989">
    <property type="entry name" value="ARM-like"/>
</dbReference>
<dbReference type="FunFam" id="1.25.10.10:FF:000009">
    <property type="entry name" value="Importin subunit alpha"/>
    <property type="match status" value="1"/>
</dbReference>
<keyword evidence="5" id="KW-0963">Cytoplasm</keyword>
<sequence length="508" mass="55655">MATNENAAALRLTKFKNKGKDTTEMRRRRIEVNVELRKAKKDDQLLKRRNVSSFPDDPTSPLQEKNQNAQVRQGLTGIEEIVRGVSNPIVLPCCSLKPPIDRIIEAGLIPKLVLFLTRSECSPIQFEASWALTNIASGTSDQTKAVVDGGAVPAFIMLLSSPHSHISEQAVWALGNIAGDGSAYRDLVIKHGAIKPLLNLLTGYLRNITWTVSNLCRNKNPAPPMEAIVEILPTLVRLLHCDDREVLADTCWAVSYLTDGTNDRIDVVVHTGLVPRIVHLLGCGELTIMTPCLRTIGNIVTGTDDQTQVVIEAEALSVFPALLVHSKNNIQKEAAWTLSNITAGRQDQIQAVINNGLLPFLVEVLRKGDYKTQKEAVWAVTNFTSGGTIDQIIHLVQAGIVEPLSNLLCAKDSKTVLVVLDAFSNIFSAAEKLGETEKLCLMVEECGGLDRIETLQSHENEQVYKASASLIEKYFSTEDDEDAAIAPDASSDAYTFPVHEGTHTTFNF</sequence>
<evidence type="ECO:0000256" key="11">
    <source>
        <dbReference type="ARBA" id="ARBA00023242"/>
    </source>
</evidence>
<comment type="function">
    <text evidence="12">Functions in nuclear protein import as an adapter protein for nuclear receptor KPNB1. Binds specifically and directly to substrates containing either a simple or bipartite NLS motif. Docking of the importin/substrate complex to the nuclear pore complex (NPC) is mediated by KPNB1 through binding to nucleoporin FxFG repeats and the complex is subsequently translocated through the pore by an energy requiring, Ran-dependent mechanism. At the nucleoplasmic side of the NPC, Ran binds to importin-beta and the three components separate and importin-alpha and -beta are re-exported from the nucleus to the cytoplasm where GTP hydrolysis releases Ran from importin. The directionality of nuclear import is thought to be conferred by an asymmetric distribution of the GTP- and GDP-bound forms of Ran between the cytoplasm and nucleus. Mediator of PR-DUB complex component BAP1 nuclear import; acts redundantly with KPNA1 and Transportin-1/TNPO1.</text>
</comment>
<dbReference type="InterPro" id="IPR000225">
    <property type="entry name" value="Armadillo"/>
</dbReference>
<evidence type="ECO:0000256" key="4">
    <source>
        <dbReference type="ARBA" id="ARBA00022448"/>
    </source>
</evidence>
<evidence type="ECO:0000256" key="1">
    <source>
        <dbReference type="ARBA" id="ARBA00004123"/>
    </source>
</evidence>
<dbReference type="Pfam" id="PF16186">
    <property type="entry name" value="Arm_3"/>
    <property type="match status" value="1"/>
</dbReference>
<dbReference type="Pfam" id="PF01749">
    <property type="entry name" value="IBB"/>
    <property type="match status" value="1"/>
</dbReference>
<dbReference type="InterPro" id="IPR024931">
    <property type="entry name" value="Importin_alpha"/>
</dbReference>
<gene>
    <name evidence="18" type="primary">KPNA2</name>
</gene>
<dbReference type="InterPro" id="IPR002652">
    <property type="entry name" value="Importin-a_IBB"/>
</dbReference>
<keyword evidence="19" id="KW-1185">Reference proteome</keyword>
<feature type="compositionally biased region" description="Polar residues" evidence="16">
    <location>
        <begin position="60"/>
        <end position="69"/>
    </location>
</feature>
<evidence type="ECO:0000256" key="15">
    <source>
        <dbReference type="PROSITE-ProRule" id="PRU00259"/>
    </source>
</evidence>
<reference evidence="18" key="2">
    <citation type="submission" date="2025-09" db="UniProtKB">
        <authorList>
            <consortium name="Ensembl"/>
        </authorList>
    </citation>
    <scope>IDENTIFICATION</scope>
</reference>
<dbReference type="GO" id="GO:0043657">
    <property type="term" value="C:host cell"/>
    <property type="evidence" value="ECO:0007669"/>
    <property type="project" value="GOC"/>
</dbReference>
<keyword evidence="10" id="KW-0007">Acetylation</keyword>
<name>A0A8C5R569_9ANUR</name>
<dbReference type="GO" id="GO:0005829">
    <property type="term" value="C:cytosol"/>
    <property type="evidence" value="ECO:0007669"/>
    <property type="project" value="UniProtKB-ARBA"/>
</dbReference>
<evidence type="ECO:0000256" key="16">
    <source>
        <dbReference type="SAM" id="MobiDB-lite"/>
    </source>
</evidence>
<dbReference type="InterPro" id="IPR016024">
    <property type="entry name" value="ARM-type_fold"/>
</dbReference>
<evidence type="ECO:0000256" key="5">
    <source>
        <dbReference type="ARBA" id="ARBA00022490"/>
    </source>
</evidence>
<evidence type="ECO:0000256" key="8">
    <source>
        <dbReference type="ARBA" id="ARBA00022843"/>
    </source>
</evidence>
<dbReference type="PANTHER" id="PTHR23316">
    <property type="entry name" value="IMPORTIN ALPHA"/>
    <property type="match status" value="1"/>
</dbReference>
<dbReference type="OrthoDB" id="29145at2759"/>
<dbReference type="PROSITE" id="PS50176">
    <property type="entry name" value="ARM_REPEAT"/>
    <property type="match status" value="2"/>
</dbReference>
<keyword evidence="8" id="KW-0832">Ubl conjugation</keyword>